<dbReference type="Pfam" id="PF00847">
    <property type="entry name" value="AP2"/>
    <property type="match status" value="1"/>
</dbReference>
<dbReference type="GO" id="GO:0006950">
    <property type="term" value="P:response to stress"/>
    <property type="evidence" value="ECO:0007669"/>
    <property type="project" value="UniProtKB-ARBA"/>
</dbReference>
<protein>
    <submittedName>
        <fullName evidence="11">AP2/ERF transcription factor</fullName>
    </submittedName>
</protein>
<evidence type="ECO:0000256" key="7">
    <source>
        <dbReference type="ARBA" id="ARBA00023242"/>
    </source>
</evidence>
<keyword evidence="5" id="KW-0010">Activator</keyword>
<dbReference type="AlphaFoldDB" id="A0A2P5CVP0"/>
<keyword evidence="12" id="KW-1185">Reference proteome</keyword>
<evidence type="ECO:0000313" key="12">
    <source>
        <dbReference type="Proteomes" id="UP000237000"/>
    </source>
</evidence>
<comment type="caution">
    <text evidence="11">The sequence shown here is derived from an EMBL/GenBank/DDBJ whole genome shotgun (WGS) entry which is preliminary data.</text>
</comment>
<evidence type="ECO:0000313" key="11">
    <source>
        <dbReference type="EMBL" id="PON65105.1"/>
    </source>
</evidence>
<evidence type="ECO:0000256" key="9">
    <source>
        <dbReference type="SAM" id="MobiDB-lite"/>
    </source>
</evidence>
<accession>A0A2P5CVP0</accession>
<dbReference type="STRING" id="63057.A0A2P5CVP0"/>
<gene>
    <name evidence="11" type="primary">TorERF25</name>
    <name evidence="11" type="ORF">TorRG33x02_271630</name>
</gene>
<dbReference type="Proteomes" id="UP000237000">
    <property type="component" value="Unassembled WGS sequence"/>
</dbReference>
<feature type="region of interest" description="Disordered" evidence="9">
    <location>
        <begin position="135"/>
        <end position="199"/>
    </location>
</feature>
<dbReference type="EMBL" id="JXTC01000323">
    <property type="protein sequence ID" value="PON65105.1"/>
    <property type="molecule type" value="Genomic_DNA"/>
</dbReference>
<dbReference type="SUPFAM" id="SSF54171">
    <property type="entry name" value="DNA-binding domain"/>
    <property type="match status" value="1"/>
</dbReference>
<dbReference type="InterPro" id="IPR001471">
    <property type="entry name" value="AP2/ERF_dom"/>
</dbReference>
<dbReference type="PANTHER" id="PTHR31190">
    <property type="entry name" value="DNA-BINDING DOMAIN"/>
    <property type="match status" value="1"/>
</dbReference>
<evidence type="ECO:0000256" key="4">
    <source>
        <dbReference type="ARBA" id="ARBA00023125"/>
    </source>
</evidence>
<evidence type="ECO:0000256" key="6">
    <source>
        <dbReference type="ARBA" id="ARBA00023163"/>
    </source>
</evidence>
<name>A0A2P5CVP0_TREOI</name>
<proteinExistence type="inferred from homology"/>
<dbReference type="InterPro" id="IPR036955">
    <property type="entry name" value="AP2/ERF_dom_sf"/>
</dbReference>
<sequence length="359" mass="39930">MANYLDEVSKLQLIKQHLLGDLSSPLSSNFSVELATRTEWSSDPNQACSSSQSDSLEISDYLDTSSAELFEFSSGRISSQTDCSGFEPKPEVVDLTSPKALNLTSNNTCDDVNNSFEFESKPQISKSSSFSFEFESKPQIAPTKSTDSSSSSSSPTGRKRSLTISLPAKTQTQWIQFGPPNPAPKPTVAMEEEKRHYRGVRQRPWGKFAAEIRDPSRKGSRVWLGTFETAIEAAKAYDRAAFKLRGSKAILNFPLEAGKSEEEVVVVKNVEVKRRRQEEEEEEEEEEEYEVKPEVTEKKAKLTEADDSINTLSYLNDIPLTPSNWTAVWDSDNKGIFSVPPLSPLSPHPSLGFPQLMVV</sequence>
<evidence type="ECO:0000256" key="2">
    <source>
        <dbReference type="ARBA" id="ARBA00022745"/>
    </source>
</evidence>
<comment type="similarity">
    <text evidence="8">Belongs to the AP2/ERF transcription factor family. ERF subfamily.</text>
</comment>
<dbReference type="GO" id="GO:0005634">
    <property type="term" value="C:nucleus"/>
    <property type="evidence" value="ECO:0007669"/>
    <property type="project" value="UniProtKB-SubCell"/>
</dbReference>
<dbReference type="SMART" id="SM00380">
    <property type="entry name" value="AP2"/>
    <property type="match status" value="1"/>
</dbReference>
<dbReference type="OrthoDB" id="674504at2759"/>
<dbReference type="InterPro" id="IPR044808">
    <property type="entry name" value="ERF_plant"/>
</dbReference>
<dbReference type="GO" id="GO:0000976">
    <property type="term" value="F:transcription cis-regulatory region binding"/>
    <property type="evidence" value="ECO:0007669"/>
    <property type="project" value="UniProtKB-ARBA"/>
</dbReference>
<evidence type="ECO:0000256" key="5">
    <source>
        <dbReference type="ARBA" id="ARBA00023159"/>
    </source>
</evidence>
<keyword evidence="3" id="KW-0805">Transcription regulation</keyword>
<dbReference type="CDD" id="cd00018">
    <property type="entry name" value="AP2"/>
    <property type="match status" value="1"/>
</dbReference>
<comment type="subcellular location">
    <subcellularLocation>
        <location evidence="1">Nucleus</location>
    </subcellularLocation>
</comment>
<dbReference type="PROSITE" id="PS51032">
    <property type="entry name" value="AP2_ERF"/>
    <property type="match status" value="1"/>
</dbReference>
<evidence type="ECO:0000256" key="1">
    <source>
        <dbReference type="ARBA" id="ARBA00004123"/>
    </source>
</evidence>
<keyword evidence="6" id="KW-0804">Transcription</keyword>
<evidence type="ECO:0000256" key="8">
    <source>
        <dbReference type="ARBA" id="ARBA00024343"/>
    </source>
</evidence>
<reference evidence="12" key="1">
    <citation type="submission" date="2016-06" db="EMBL/GenBank/DDBJ databases">
        <title>Parallel loss of symbiosis genes in relatives of nitrogen-fixing non-legume Parasponia.</title>
        <authorList>
            <person name="Van Velzen R."/>
            <person name="Holmer R."/>
            <person name="Bu F."/>
            <person name="Rutten L."/>
            <person name="Van Zeijl A."/>
            <person name="Liu W."/>
            <person name="Santuari L."/>
            <person name="Cao Q."/>
            <person name="Sharma T."/>
            <person name="Shen D."/>
            <person name="Roswanjaya Y."/>
            <person name="Wardhani T."/>
            <person name="Kalhor M.S."/>
            <person name="Jansen J."/>
            <person name="Van den Hoogen J."/>
            <person name="Gungor B."/>
            <person name="Hartog M."/>
            <person name="Hontelez J."/>
            <person name="Verver J."/>
            <person name="Yang W.-C."/>
            <person name="Schijlen E."/>
            <person name="Repin R."/>
            <person name="Schilthuizen M."/>
            <person name="Schranz E."/>
            <person name="Heidstra R."/>
            <person name="Miyata K."/>
            <person name="Fedorova E."/>
            <person name="Kohlen W."/>
            <person name="Bisseling T."/>
            <person name="Smit S."/>
            <person name="Geurts R."/>
        </authorList>
    </citation>
    <scope>NUCLEOTIDE SEQUENCE [LARGE SCALE GENOMIC DNA]</scope>
    <source>
        <strain evidence="12">cv. RG33-2</strain>
    </source>
</reference>
<dbReference type="GO" id="GO:0009873">
    <property type="term" value="P:ethylene-activated signaling pathway"/>
    <property type="evidence" value="ECO:0007669"/>
    <property type="project" value="UniProtKB-KW"/>
</dbReference>
<dbReference type="FunFam" id="3.30.730.10:FF:000001">
    <property type="entry name" value="Ethylene-responsive transcription factor 2"/>
    <property type="match status" value="1"/>
</dbReference>
<dbReference type="PRINTS" id="PR00367">
    <property type="entry name" value="ETHRSPELEMNT"/>
</dbReference>
<feature type="domain" description="AP2/ERF" evidence="10">
    <location>
        <begin position="196"/>
        <end position="254"/>
    </location>
</feature>
<keyword evidence="4" id="KW-0238">DNA-binding</keyword>
<dbReference type="Gene3D" id="3.30.730.10">
    <property type="entry name" value="AP2/ERF domain"/>
    <property type="match status" value="1"/>
</dbReference>
<dbReference type="InterPro" id="IPR016177">
    <property type="entry name" value="DNA-bd_dom_sf"/>
</dbReference>
<evidence type="ECO:0000259" key="10">
    <source>
        <dbReference type="PROSITE" id="PS51032"/>
    </source>
</evidence>
<evidence type="ECO:0000256" key="3">
    <source>
        <dbReference type="ARBA" id="ARBA00023015"/>
    </source>
</evidence>
<dbReference type="InParanoid" id="A0A2P5CVP0"/>
<dbReference type="FunCoup" id="A0A2P5CVP0">
    <property type="interactions" value="49"/>
</dbReference>
<dbReference type="GO" id="GO:0003700">
    <property type="term" value="F:DNA-binding transcription factor activity"/>
    <property type="evidence" value="ECO:0007669"/>
    <property type="project" value="InterPro"/>
</dbReference>
<feature type="compositionally biased region" description="Polar residues" evidence="9">
    <location>
        <begin position="162"/>
        <end position="175"/>
    </location>
</feature>
<organism evidence="11 12">
    <name type="scientific">Trema orientale</name>
    <name type="common">Charcoal tree</name>
    <name type="synonym">Celtis orientalis</name>
    <dbReference type="NCBI Taxonomy" id="63057"/>
    <lineage>
        <taxon>Eukaryota</taxon>
        <taxon>Viridiplantae</taxon>
        <taxon>Streptophyta</taxon>
        <taxon>Embryophyta</taxon>
        <taxon>Tracheophyta</taxon>
        <taxon>Spermatophyta</taxon>
        <taxon>Magnoliopsida</taxon>
        <taxon>eudicotyledons</taxon>
        <taxon>Gunneridae</taxon>
        <taxon>Pentapetalae</taxon>
        <taxon>rosids</taxon>
        <taxon>fabids</taxon>
        <taxon>Rosales</taxon>
        <taxon>Cannabaceae</taxon>
        <taxon>Trema</taxon>
    </lineage>
</organism>
<keyword evidence="2" id="KW-0936">Ethylene signaling pathway</keyword>
<dbReference type="PANTHER" id="PTHR31190:SF499">
    <property type="entry name" value="ETHYLENE-RESPONSIVE TRANSCRIPTION FACTOR ERF105"/>
    <property type="match status" value="1"/>
</dbReference>
<keyword evidence="7" id="KW-0539">Nucleus</keyword>